<keyword evidence="1" id="KW-1133">Transmembrane helix</keyword>
<dbReference type="OrthoDB" id="629393at2"/>
<name>A0A4Q1DAB3_9BACT</name>
<dbReference type="PANTHER" id="PTHR30273">
    <property type="entry name" value="PERIPLASMIC SIGNAL SENSOR AND SIGMA FACTOR ACTIVATOR FECR-RELATED"/>
    <property type="match status" value="1"/>
</dbReference>
<dbReference type="Gene3D" id="3.55.50.30">
    <property type="match status" value="1"/>
</dbReference>
<feature type="domain" description="Protein FecR C-terminal" evidence="3">
    <location>
        <begin position="330"/>
        <end position="396"/>
    </location>
</feature>
<keyword evidence="5" id="KW-1185">Reference proteome</keyword>
<dbReference type="Proteomes" id="UP000290545">
    <property type="component" value="Unassembled WGS sequence"/>
</dbReference>
<dbReference type="AlphaFoldDB" id="A0A4Q1DAB3"/>
<keyword evidence="1" id="KW-0812">Transmembrane</keyword>
<feature type="domain" description="FecR protein" evidence="2">
    <location>
        <begin position="191"/>
        <end position="286"/>
    </location>
</feature>
<evidence type="ECO:0000256" key="1">
    <source>
        <dbReference type="SAM" id="Phobius"/>
    </source>
</evidence>
<sequence>MELNPIDQERIGYLLKQYAAGNCARPELDELMSFIRNAGKDEPFHQALSDEWKAITIRTPLLPVAWEQMFDEIITTEPASEQLPDMKRRAVNIFRWTAAAAVLLLLATGAMLWIRNGELAAPAKTPVAVNDVAPGHEGAILTLANGSVVILDTAANGNIATQANVNVSKQNGQLVYHDNAATSAAETMMNTLATPRGRQYQLVLPDGTRAWLNAASSIQYPAAFSAKERRVAITGEVYFEVAAKAGSPFVVNAAQQELTVLGTHFNINAYNNENAIRTTLLQGSVRIQSQDHNGNSLLLAPGQQSVLNATGLKMIDVEAEQFVAWTKGQFWFHHASVKEVMQQLERWYNIEVVYQGTIPAHDFGGKLERSLPLSGILQFLEKSGIHYKLQERTLTIMPD</sequence>
<proteinExistence type="predicted"/>
<organism evidence="4 5">
    <name type="scientific">Filimonas effusa</name>
    <dbReference type="NCBI Taxonomy" id="2508721"/>
    <lineage>
        <taxon>Bacteria</taxon>
        <taxon>Pseudomonadati</taxon>
        <taxon>Bacteroidota</taxon>
        <taxon>Chitinophagia</taxon>
        <taxon>Chitinophagales</taxon>
        <taxon>Chitinophagaceae</taxon>
        <taxon>Filimonas</taxon>
    </lineage>
</organism>
<dbReference type="EMBL" id="SDHZ01000001">
    <property type="protein sequence ID" value="RXK85705.1"/>
    <property type="molecule type" value="Genomic_DNA"/>
</dbReference>
<accession>A0A4Q1DAB3</accession>
<dbReference type="RefSeq" id="WP_129001458.1">
    <property type="nucleotide sequence ID" value="NZ_SDHZ01000001.1"/>
</dbReference>
<dbReference type="InterPro" id="IPR006860">
    <property type="entry name" value="FecR"/>
</dbReference>
<evidence type="ECO:0000313" key="4">
    <source>
        <dbReference type="EMBL" id="RXK85705.1"/>
    </source>
</evidence>
<reference evidence="4 5" key="1">
    <citation type="submission" date="2019-01" db="EMBL/GenBank/DDBJ databases">
        <title>Filimonas sp. strain TTM-71.</title>
        <authorList>
            <person name="Chen W.-M."/>
        </authorList>
    </citation>
    <scope>NUCLEOTIDE SEQUENCE [LARGE SCALE GENOMIC DNA]</scope>
    <source>
        <strain evidence="4 5">TTM-71</strain>
    </source>
</reference>
<gene>
    <name evidence="4" type="ORF">ESB13_02500</name>
</gene>
<dbReference type="InterPro" id="IPR012373">
    <property type="entry name" value="Ferrdict_sens_TM"/>
</dbReference>
<dbReference type="Gene3D" id="2.60.120.1440">
    <property type="match status" value="1"/>
</dbReference>
<keyword evidence="1" id="KW-0472">Membrane</keyword>
<evidence type="ECO:0000259" key="2">
    <source>
        <dbReference type="Pfam" id="PF04773"/>
    </source>
</evidence>
<dbReference type="InterPro" id="IPR032508">
    <property type="entry name" value="FecR_C"/>
</dbReference>
<dbReference type="PANTHER" id="PTHR30273:SF2">
    <property type="entry name" value="PROTEIN FECR"/>
    <property type="match status" value="1"/>
</dbReference>
<feature type="transmembrane region" description="Helical" evidence="1">
    <location>
        <begin position="93"/>
        <end position="114"/>
    </location>
</feature>
<evidence type="ECO:0000313" key="5">
    <source>
        <dbReference type="Proteomes" id="UP000290545"/>
    </source>
</evidence>
<protein>
    <submittedName>
        <fullName evidence="4">DUF4974 domain-containing protein</fullName>
    </submittedName>
</protein>
<dbReference type="GO" id="GO:0016989">
    <property type="term" value="F:sigma factor antagonist activity"/>
    <property type="evidence" value="ECO:0007669"/>
    <property type="project" value="TreeGrafter"/>
</dbReference>
<evidence type="ECO:0000259" key="3">
    <source>
        <dbReference type="Pfam" id="PF16344"/>
    </source>
</evidence>
<dbReference type="Pfam" id="PF16344">
    <property type="entry name" value="FecR_C"/>
    <property type="match status" value="1"/>
</dbReference>
<dbReference type="Pfam" id="PF04773">
    <property type="entry name" value="FecR"/>
    <property type="match status" value="1"/>
</dbReference>
<comment type="caution">
    <text evidence="4">The sequence shown here is derived from an EMBL/GenBank/DDBJ whole genome shotgun (WGS) entry which is preliminary data.</text>
</comment>